<evidence type="ECO:0000313" key="2">
    <source>
        <dbReference type="Proteomes" id="UP000074914"/>
    </source>
</evidence>
<keyword evidence="2" id="KW-1185">Reference proteome</keyword>
<dbReference type="Proteomes" id="UP000074914">
    <property type="component" value="Chromosome"/>
</dbReference>
<evidence type="ECO:0000313" key="1">
    <source>
        <dbReference type="EMBL" id="AMP15217.1"/>
    </source>
</evidence>
<reference evidence="1 2" key="1">
    <citation type="submission" date="2015-11" db="EMBL/GenBank/DDBJ databases">
        <title>Exploring the genomic traits of fungus-feeding bacterial genus Collimonas.</title>
        <authorList>
            <person name="Song C."/>
            <person name="Schmidt R."/>
            <person name="de Jager V."/>
            <person name="Krzyzanowska D."/>
            <person name="Jongedijk E."/>
            <person name="Cankar K."/>
            <person name="Beekwilder J."/>
            <person name="van Veen A."/>
            <person name="de Boer W."/>
            <person name="van Veen J.A."/>
            <person name="Garbeva P."/>
        </authorList>
    </citation>
    <scope>NUCLEOTIDE SEQUENCE [LARGE SCALE GENOMIC DNA]</scope>
    <source>
        <strain evidence="1 2">Ter291</strain>
    </source>
</reference>
<proteinExistence type="predicted"/>
<protein>
    <submittedName>
        <fullName evidence="1">Uncharacterized protein</fullName>
    </submittedName>
</protein>
<accession>A0ABM5Z846</accession>
<gene>
    <name evidence="1" type="ORF">CPter291_2969</name>
</gene>
<dbReference type="EMBL" id="CP013236">
    <property type="protein sequence ID" value="AMP15217.1"/>
    <property type="molecule type" value="Genomic_DNA"/>
</dbReference>
<sequence>MSKSHFFSFFKNLKKIYLIVPNPLRVLPMIRLVPWHQFDIARNSQLRPVTARSIPDKV</sequence>
<name>A0ABM5Z846_9BURK</name>
<organism evidence="1 2">
    <name type="scientific">Collimonas pratensis</name>
    <dbReference type="NCBI Taxonomy" id="279113"/>
    <lineage>
        <taxon>Bacteria</taxon>
        <taxon>Pseudomonadati</taxon>
        <taxon>Pseudomonadota</taxon>
        <taxon>Betaproteobacteria</taxon>
        <taxon>Burkholderiales</taxon>
        <taxon>Oxalobacteraceae</taxon>
        <taxon>Collimonas</taxon>
    </lineage>
</organism>